<dbReference type="InterPro" id="IPR001909">
    <property type="entry name" value="KRAB"/>
</dbReference>
<feature type="domain" description="KRAB" evidence="1">
    <location>
        <begin position="1"/>
        <end position="43"/>
    </location>
</feature>
<name>A0A8C0VYA8_CASCN</name>
<dbReference type="GO" id="GO:0006355">
    <property type="term" value="P:regulation of DNA-templated transcription"/>
    <property type="evidence" value="ECO:0007669"/>
    <property type="project" value="InterPro"/>
</dbReference>
<proteinExistence type="predicted"/>
<organism evidence="2">
    <name type="scientific">Castor canadensis</name>
    <name type="common">American beaver</name>
    <dbReference type="NCBI Taxonomy" id="51338"/>
    <lineage>
        <taxon>Eukaryota</taxon>
        <taxon>Metazoa</taxon>
        <taxon>Chordata</taxon>
        <taxon>Craniata</taxon>
        <taxon>Vertebrata</taxon>
        <taxon>Euteleostomi</taxon>
        <taxon>Mammalia</taxon>
        <taxon>Eutheria</taxon>
        <taxon>Euarchontoglires</taxon>
        <taxon>Glires</taxon>
        <taxon>Rodentia</taxon>
        <taxon>Castorimorpha</taxon>
        <taxon>Castoridae</taxon>
        <taxon>Castor</taxon>
    </lineage>
</organism>
<protein>
    <recommendedName>
        <fullName evidence="1">KRAB domain-containing protein</fullName>
    </recommendedName>
</protein>
<dbReference type="AlphaFoldDB" id="A0A8C0VYA8"/>
<sequence>MLENYNNLVFVGISISKPMLVILLEQEQSGECSFSHKSYLIKQEGTLGREMSGV</sequence>
<dbReference type="PROSITE" id="PS50805">
    <property type="entry name" value="KRAB"/>
    <property type="match status" value="1"/>
</dbReference>
<accession>A0A8C0VYA8</accession>
<dbReference type="Ensembl" id="ENSCCNT00000002881.1">
    <property type="protein sequence ID" value="ENSCCNP00000002158.1"/>
    <property type="gene ID" value="ENSCCNG00000002388.1"/>
</dbReference>
<evidence type="ECO:0000259" key="1">
    <source>
        <dbReference type="PROSITE" id="PS50805"/>
    </source>
</evidence>
<reference evidence="2" key="1">
    <citation type="submission" date="2023-09" db="UniProtKB">
        <authorList>
            <consortium name="Ensembl"/>
        </authorList>
    </citation>
    <scope>IDENTIFICATION</scope>
</reference>
<evidence type="ECO:0000313" key="2">
    <source>
        <dbReference type="Ensembl" id="ENSCCNP00000002158.1"/>
    </source>
</evidence>